<gene>
    <name evidence="4" type="ORF">G9403_04270</name>
</gene>
<evidence type="ECO:0000313" key="5">
    <source>
        <dbReference type="Proteomes" id="UP001215461"/>
    </source>
</evidence>
<keyword evidence="2" id="KW-0472">Membrane</keyword>
<dbReference type="Proteomes" id="UP001215461">
    <property type="component" value="Unassembled WGS sequence"/>
</dbReference>
<reference evidence="4 5" key="1">
    <citation type="submission" date="2020-03" db="EMBL/GenBank/DDBJ databases">
        <title>Comparative genomics of Weissella paramesenteroides.</title>
        <authorList>
            <person name="Kant R."/>
            <person name="Takala T."/>
            <person name="Saris P."/>
        </authorList>
    </citation>
    <scope>NUCLEOTIDE SEQUENCE [LARGE SCALE GENOMIC DNA]</scope>
    <source>
        <strain evidence="4 5">SJ27-4</strain>
    </source>
</reference>
<dbReference type="EMBL" id="JAANXN010000004">
    <property type="protein sequence ID" value="MDF8370876.1"/>
    <property type="molecule type" value="Genomic_DNA"/>
</dbReference>
<dbReference type="PANTHER" id="PTHR30576">
    <property type="entry name" value="COLANIC BIOSYNTHESIS UDP-GLUCOSE LIPID CARRIER TRANSFERASE"/>
    <property type="match status" value="1"/>
</dbReference>
<dbReference type="InterPro" id="IPR003362">
    <property type="entry name" value="Bact_transf"/>
</dbReference>
<comment type="caution">
    <text evidence="4">The sequence shown here is derived from an EMBL/GenBank/DDBJ whole genome shotgun (WGS) entry which is preliminary data.</text>
</comment>
<dbReference type="Pfam" id="PF02397">
    <property type="entry name" value="Bac_transf"/>
    <property type="match status" value="1"/>
</dbReference>
<keyword evidence="2" id="KW-1133">Transmembrane helix</keyword>
<evidence type="ECO:0000259" key="3">
    <source>
        <dbReference type="Pfam" id="PF02397"/>
    </source>
</evidence>
<evidence type="ECO:0000256" key="2">
    <source>
        <dbReference type="SAM" id="Phobius"/>
    </source>
</evidence>
<accession>A0ABD4XJJ3</accession>
<comment type="similarity">
    <text evidence="1">Belongs to the bacterial sugar transferase family.</text>
</comment>
<organism evidence="4 5">
    <name type="scientific">Weissella paramesenteroides</name>
    <name type="common">Leuconostoc paramesenteroides</name>
    <dbReference type="NCBI Taxonomy" id="1249"/>
    <lineage>
        <taxon>Bacteria</taxon>
        <taxon>Bacillati</taxon>
        <taxon>Bacillota</taxon>
        <taxon>Bacilli</taxon>
        <taxon>Lactobacillales</taxon>
        <taxon>Lactobacillaceae</taxon>
        <taxon>Weissella</taxon>
    </lineage>
</organism>
<feature type="domain" description="Bacterial sugar transferase" evidence="3">
    <location>
        <begin position="6"/>
        <end position="183"/>
    </location>
</feature>
<dbReference type="PANTHER" id="PTHR30576:SF10">
    <property type="entry name" value="SLL5057 PROTEIN"/>
    <property type="match status" value="1"/>
</dbReference>
<evidence type="ECO:0000256" key="1">
    <source>
        <dbReference type="ARBA" id="ARBA00006464"/>
    </source>
</evidence>
<proteinExistence type="inferred from homology"/>
<dbReference type="AlphaFoldDB" id="A0ABD4XJJ3"/>
<protein>
    <submittedName>
        <fullName evidence="4">Sugar transferase</fullName>
    </submittedName>
</protein>
<dbReference type="GO" id="GO:0016740">
    <property type="term" value="F:transferase activity"/>
    <property type="evidence" value="ECO:0007669"/>
    <property type="project" value="UniProtKB-KW"/>
</dbReference>
<keyword evidence="2" id="KW-0812">Transmembrane</keyword>
<sequence>MYKNTKIFLDELMGIFLIVILLIPMLIIAVLVKLTSDGPILFKQSRYGKHSRKFTIYKFRTMYIKTPEMSNQTFKNIDNFITPIGKVLRKYSLDELPQLFNIVMGNMSFIGPRPLAESDITVIYLRQKSGADRVRPGITGLAQVNGRNNILDSEKAYFDQIYVENLTLLNDTKIVFRTILNVILAKNINREKL</sequence>
<evidence type="ECO:0000313" key="4">
    <source>
        <dbReference type="EMBL" id="MDF8370876.1"/>
    </source>
</evidence>
<keyword evidence="4" id="KW-0808">Transferase</keyword>
<feature type="transmembrane region" description="Helical" evidence="2">
    <location>
        <begin position="12"/>
        <end position="32"/>
    </location>
</feature>
<dbReference type="RefSeq" id="WP_277362175.1">
    <property type="nucleotide sequence ID" value="NZ_JAANXN010000004.1"/>
</dbReference>
<name>A0ABD4XJJ3_WEIPA</name>